<dbReference type="PANTHER" id="PTHR10602">
    <property type="entry name" value="EUKARYOTIC TRANSLATION INITIATION FACTOR 2 SUBUNIT 1"/>
    <property type="match status" value="1"/>
</dbReference>
<dbReference type="Pfam" id="PF00575">
    <property type="entry name" value="S1"/>
    <property type="match status" value="1"/>
</dbReference>
<evidence type="ECO:0000256" key="8">
    <source>
        <dbReference type="ARBA" id="ARBA00030860"/>
    </source>
</evidence>
<dbReference type="InterPro" id="IPR011488">
    <property type="entry name" value="TIF_2_asu"/>
</dbReference>
<evidence type="ECO:0000256" key="1">
    <source>
        <dbReference type="ARBA" id="ARBA00003323"/>
    </source>
</evidence>
<dbReference type="GO" id="GO:0003723">
    <property type="term" value="F:RNA binding"/>
    <property type="evidence" value="ECO:0007669"/>
    <property type="project" value="UniProtKB-KW"/>
</dbReference>
<evidence type="ECO:0000256" key="6">
    <source>
        <dbReference type="ARBA" id="ARBA00022884"/>
    </source>
</evidence>
<keyword evidence="7" id="KW-0648">Protein biosynthesis</keyword>
<proteinExistence type="inferred from homology"/>
<dbReference type="Gene3D" id="1.10.150.190">
    <property type="entry name" value="Translation initiation factor 2, subunit 1, domain 2"/>
    <property type="match status" value="1"/>
</dbReference>
<dbReference type="Gene3D" id="2.40.50.140">
    <property type="entry name" value="Nucleic acid-binding proteins"/>
    <property type="match status" value="1"/>
</dbReference>
<evidence type="ECO:0000256" key="2">
    <source>
        <dbReference type="ARBA" id="ARBA00007223"/>
    </source>
</evidence>
<accession>A0A7J3UZ18</accession>
<evidence type="ECO:0000256" key="3">
    <source>
        <dbReference type="ARBA" id="ARBA00011243"/>
    </source>
</evidence>
<dbReference type="GO" id="GO:0003743">
    <property type="term" value="F:translation initiation factor activity"/>
    <property type="evidence" value="ECO:0007669"/>
    <property type="project" value="UniProtKB-KW"/>
</dbReference>
<reference evidence="11" key="1">
    <citation type="journal article" date="2020" name="mSystems">
        <title>Genome- and Community-Level Interaction Insights into Carbon Utilization and Element Cycling Functions of Hydrothermarchaeota in Hydrothermal Sediment.</title>
        <authorList>
            <person name="Zhou Z."/>
            <person name="Liu Y."/>
            <person name="Xu W."/>
            <person name="Pan J."/>
            <person name="Luo Z.H."/>
            <person name="Li M."/>
        </authorList>
    </citation>
    <scope>NUCLEOTIDE SEQUENCE [LARGE SCALE GENOMIC DNA]</scope>
    <source>
        <strain evidence="11">SpSt-1038</strain>
    </source>
</reference>
<evidence type="ECO:0000313" key="11">
    <source>
        <dbReference type="EMBL" id="HHI48829.1"/>
    </source>
</evidence>
<evidence type="ECO:0000256" key="4">
    <source>
        <dbReference type="ARBA" id="ARBA00013678"/>
    </source>
</evidence>
<comment type="subunit">
    <text evidence="3">Heterotrimer composed of an alpha, a beta and a gamma chain.</text>
</comment>
<comment type="function">
    <text evidence="1">eIF-2 functions in the early steps of protein synthesis by forming a ternary complex with GTP and initiator tRNA.</text>
</comment>
<dbReference type="SUPFAM" id="SSF110993">
    <property type="entry name" value="eIF-2-alpha, C-terminal domain"/>
    <property type="match status" value="1"/>
</dbReference>
<evidence type="ECO:0000256" key="5">
    <source>
        <dbReference type="ARBA" id="ARBA00022540"/>
    </source>
</evidence>
<dbReference type="PROSITE" id="PS50126">
    <property type="entry name" value="S1"/>
    <property type="match status" value="1"/>
</dbReference>
<dbReference type="InterPro" id="IPR024054">
    <property type="entry name" value="TIF2_asu_middle_sf"/>
</dbReference>
<dbReference type="Pfam" id="PF07541">
    <property type="entry name" value="EIF_2_alpha"/>
    <property type="match status" value="1"/>
</dbReference>
<dbReference type="SUPFAM" id="SSF116742">
    <property type="entry name" value="eIF2alpha middle domain-like"/>
    <property type="match status" value="1"/>
</dbReference>
<dbReference type="FunFam" id="2.40.50.140:FF:000015">
    <property type="entry name" value="Eukaryotic translation initiation factor 2 subunit alpha"/>
    <property type="match status" value="1"/>
</dbReference>
<dbReference type="CDD" id="cd04452">
    <property type="entry name" value="S1_IF2_alpha"/>
    <property type="match status" value="1"/>
</dbReference>
<dbReference type="InterPro" id="IPR003029">
    <property type="entry name" value="S1_domain"/>
</dbReference>
<keyword evidence="6" id="KW-0694">RNA-binding</keyword>
<dbReference type="EMBL" id="DRVT01000017">
    <property type="protein sequence ID" value="HHI48829.1"/>
    <property type="molecule type" value="Genomic_DNA"/>
</dbReference>
<dbReference type="SMART" id="SM00316">
    <property type="entry name" value="S1"/>
    <property type="match status" value="1"/>
</dbReference>
<sequence length="276" mass="31151">MEVQAHPSMDCRCLMMVLRKKEYPEIGEFVIATAVRLQEHGVYVSLDEYGKNGYVPIGEVASTWVKNIKDFVKEGQKLVLKVIRIDERKGHIDLSLRKVTEREKKEKLIQWKKSKKAEKILEMAAKKLGKEPQDAIKLVGIPLEEKYGDLYAGLEQLVQRGTKAVLEAGISEDWARALYDASKDHIEAPMVQITGEVKLATNRPEGVEEIKRALSEGMKAVDPKVANVEVYTLGAPRYRIEISAKDYRVAEEQMKSAFEAIANTFRKSGGTAEFVR</sequence>
<dbReference type="InterPro" id="IPR044126">
    <property type="entry name" value="S1_IF2_alpha"/>
</dbReference>
<protein>
    <recommendedName>
        <fullName evidence="4">Translation initiation factor 2 subunit alpha</fullName>
    </recommendedName>
    <alternativeName>
        <fullName evidence="8">aIF2-alpha</fullName>
    </alternativeName>
    <alternativeName>
        <fullName evidence="9">eIF-2-alpha</fullName>
    </alternativeName>
</protein>
<gene>
    <name evidence="11" type="ORF">ENL91_01505</name>
</gene>
<name>A0A7J3UZ18_9CREN</name>
<feature type="domain" description="S1 motif" evidence="10">
    <location>
        <begin position="27"/>
        <end position="97"/>
    </location>
</feature>
<evidence type="ECO:0000256" key="7">
    <source>
        <dbReference type="ARBA" id="ARBA00022917"/>
    </source>
</evidence>
<dbReference type="NCBIfam" id="NF003062">
    <property type="entry name" value="PRK03987.1-1"/>
    <property type="match status" value="1"/>
</dbReference>
<evidence type="ECO:0000256" key="9">
    <source>
        <dbReference type="ARBA" id="ARBA00033333"/>
    </source>
</evidence>
<dbReference type="AlphaFoldDB" id="A0A7J3UZ18"/>
<comment type="similarity">
    <text evidence="2">Belongs to the eIF-2-alpha family.</text>
</comment>
<dbReference type="Gene3D" id="3.30.70.1130">
    <property type="entry name" value="EIF_2_alpha"/>
    <property type="match status" value="1"/>
</dbReference>
<evidence type="ECO:0000259" key="10">
    <source>
        <dbReference type="PROSITE" id="PS50126"/>
    </source>
</evidence>
<dbReference type="GO" id="GO:0043022">
    <property type="term" value="F:ribosome binding"/>
    <property type="evidence" value="ECO:0007669"/>
    <property type="project" value="TreeGrafter"/>
</dbReference>
<dbReference type="NCBIfam" id="NF003064">
    <property type="entry name" value="PRK03987.1-4"/>
    <property type="match status" value="1"/>
</dbReference>
<organism evidence="11">
    <name type="scientific">Candidatus Methanosuratincola petrocarbonis</name>
    <name type="common">ex Vanwonterghem et al. 2016</name>
    <dbReference type="NCBI Taxonomy" id="1867261"/>
    <lineage>
        <taxon>Archaea</taxon>
        <taxon>Thermoproteota</taxon>
        <taxon>Methanosuratincolia</taxon>
        <taxon>Candidatus Methanomethylicales</taxon>
        <taxon>Candidatus Methanomethylicaceae</taxon>
        <taxon>Candidatus Methanosuratincola (ex Vanwonterghem et al. 2016)</taxon>
    </lineage>
</organism>
<dbReference type="InterPro" id="IPR024055">
    <property type="entry name" value="TIF2_asu_C"/>
</dbReference>
<comment type="caution">
    <text evidence="11">The sequence shown here is derived from an EMBL/GenBank/DDBJ whole genome shotgun (WGS) entry which is preliminary data.</text>
</comment>
<keyword evidence="5 11" id="KW-0396">Initiation factor</keyword>
<dbReference type="PANTHER" id="PTHR10602:SF0">
    <property type="entry name" value="EUKARYOTIC TRANSLATION INITIATION FACTOR 2 SUBUNIT 1"/>
    <property type="match status" value="1"/>
</dbReference>
<dbReference type="FunFam" id="3.30.70.1130:FF:000002">
    <property type="entry name" value="Translation initiation factor 2 subunit alpha"/>
    <property type="match status" value="1"/>
</dbReference>
<dbReference type="SUPFAM" id="SSF50249">
    <property type="entry name" value="Nucleic acid-binding proteins"/>
    <property type="match status" value="1"/>
</dbReference>
<dbReference type="InterPro" id="IPR012340">
    <property type="entry name" value="NA-bd_OB-fold"/>
</dbReference>